<comment type="similarity">
    <text evidence="1">Belongs to the acyl-ACP thioesterase family.</text>
</comment>
<evidence type="ECO:0000313" key="11">
    <source>
        <dbReference type="Proteomes" id="UP001314241"/>
    </source>
</evidence>
<evidence type="ECO:0000259" key="8">
    <source>
        <dbReference type="Pfam" id="PF01643"/>
    </source>
</evidence>
<protein>
    <submittedName>
        <fullName evidence="10">Acyl-ACP thioesterase (FatA)</fullName>
        <ecNumber evidence="10">3.1.2.21</ecNumber>
    </submittedName>
</protein>
<dbReference type="Gene3D" id="3.10.129.10">
    <property type="entry name" value="Hotdog Thioesterase"/>
    <property type="match status" value="1"/>
</dbReference>
<evidence type="ECO:0000259" key="9">
    <source>
        <dbReference type="Pfam" id="PF20791"/>
    </source>
</evidence>
<evidence type="ECO:0000256" key="5">
    <source>
        <dbReference type="ARBA" id="ARBA00022946"/>
    </source>
</evidence>
<keyword evidence="5" id="KW-0809">Transit peptide</keyword>
<reference evidence="10 11" key="1">
    <citation type="submission" date="2024-01" db="EMBL/GenBank/DDBJ databases">
        <authorList>
            <person name="Botero Cardona J."/>
        </authorList>
    </citation>
    <scope>NUCLEOTIDE SEQUENCE [LARGE SCALE GENOMIC DNA]</scope>
    <source>
        <strain evidence="10 11">LMG 33000</strain>
    </source>
</reference>
<dbReference type="CDD" id="cd00586">
    <property type="entry name" value="4HBT"/>
    <property type="match status" value="1"/>
</dbReference>
<dbReference type="EMBL" id="CAWVOH010000002">
    <property type="protein sequence ID" value="CAK8054391.1"/>
    <property type="molecule type" value="Genomic_DNA"/>
</dbReference>
<organism evidence="10 11">
    <name type="scientific">Eupransor demetentiae</name>
    <dbReference type="NCBI Taxonomy" id="3109584"/>
    <lineage>
        <taxon>Bacteria</taxon>
        <taxon>Bacillati</taxon>
        <taxon>Bacillota</taxon>
        <taxon>Bacilli</taxon>
        <taxon>Lactobacillales</taxon>
        <taxon>Lactobacillaceae</taxon>
        <taxon>Eupransor</taxon>
    </lineage>
</organism>
<dbReference type="InterPro" id="IPR049427">
    <property type="entry name" value="Acyl-ACP_TE_C"/>
</dbReference>
<evidence type="ECO:0000256" key="2">
    <source>
        <dbReference type="ARBA" id="ARBA00022516"/>
    </source>
</evidence>
<evidence type="ECO:0000256" key="7">
    <source>
        <dbReference type="ARBA" id="ARBA00023160"/>
    </source>
</evidence>
<dbReference type="InterPro" id="IPR029069">
    <property type="entry name" value="HotDog_dom_sf"/>
</dbReference>
<evidence type="ECO:0000256" key="4">
    <source>
        <dbReference type="ARBA" id="ARBA00022832"/>
    </source>
</evidence>
<dbReference type="SUPFAM" id="SSF54637">
    <property type="entry name" value="Thioesterase/thiol ester dehydrase-isomerase"/>
    <property type="match status" value="2"/>
</dbReference>
<gene>
    <name evidence="10" type="ORF">R54876_GBNLAHCA_00958</name>
</gene>
<dbReference type="PANTHER" id="PTHR31727">
    <property type="entry name" value="OLEOYL-ACYL CARRIER PROTEIN THIOESTERASE 1, CHLOROPLASTIC"/>
    <property type="match status" value="1"/>
</dbReference>
<evidence type="ECO:0000256" key="6">
    <source>
        <dbReference type="ARBA" id="ARBA00023098"/>
    </source>
</evidence>
<dbReference type="RefSeq" id="WP_349641943.1">
    <property type="nucleotide sequence ID" value="NZ_CAWVOH010000002.1"/>
</dbReference>
<keyword evidence="6" id="KW-0443">Lipid metabolism</keyword>
<keyword evidence="4" id="KW-0276">Fatty acid metabolism</keyword>
<dbReference type="Proteomes" id="UP001314241">
    <property type="component" value="Unassembled WGS sequence"/>
</dbReference>
<feature type="domain" description="Acyl-ACP thioesterase-like C-terminal" evidence="9">
    <location>
        <begin position="149"/>
        <end position="243"/>
    </location>
</feature>
<dbReference type="Pfam" id="PF20791">
    <property type="entry name" value="Acyl-ACP_TE_C"/>
    <property type="match status" value="1"/>
</dbReference>
<evidence type="ECO:0000256" key="1">
    <source>
        <dbReference type="ARBA" id="ARBA00006500"/>
    </source>
</evidence>
<keyword evidence="3 10" id="KW-0378">Hydrolase</keyword>
<feature type="domain" description="Acyl-ACP thioesterase N-terminal hotdog" evidence="8">
    <location>
        <begin position="5"/>
        <end position="131"/>
    </location>
</feature>
<dbReference type="GO" id="GO:0016297">
    <property type="term" value="F:fatty acyl-[ACP] hydrolase activity"/>
    <property type="evidence" value="ECO:0007669"/>
    <property type="project" value="UniProtKB-EC"/>
</dbReference>
<dbReference type="InterPro" id="IPR002864">
    <property type="entry name" value="Acyl-ACP_thioesterase_NHD"/>
</dbReference>
<dbReference type="PANTHER" id="PTHR31727:SF6">
    <property type="entry name" value="OLEOYL-ACYL CARRIER PROTEIN THIOESTERASE 1, CHLOROPLASTIC"/>
    <property type="match status" value="1"/>
</dbReference>
<keyword evidence="2" id="KW-0444">Lipid biosynthesis</keyword>
<evidence type="ECO:0000313" key="10">
    <source>
        <dbReference type="EMBL" id="CAK8054391.1"/>
    </source>
</evidence>
<name>A0ABM9N5D4_9LACO</name>
<accession>A0ABM9N5D4</accession>
<comment type="caution">
    <text evidence="10">The sequence shown here is derived from an EMBL/GenBank/DDBJ whole genome shotgun (WGS) entry which is preliminary data.</text>
</comment>
<dbReference type="InterPro" id="IPR045023">
    <property type="entry name" value="FATA/B"/>
</dbReference>
<evidence type="ECO:0000256" key="3">
    <source>
        <dbReference type="ARBA" id="ARBA00022801"/>
    </source>
</evidence>
<keyword evidence="11" id="KW-1185">Reference proteome</keyword>
<sequence>MAHEYEIKRPVEDYATDLTGKLSLPMMMNLAILSSTLQSNVLGIGPSVMRPRGYGWVILQYDITINRRPEMDEVIRIQTTVGHNNSFLARRGFKILSEEGEVLCDIVSLWAMIDIHKRRMIRLPEDILAKYGSEAVKHLPGMDNPAKIEADEDFETRSYRVRYLDIDGNQHVNNTKYIEWMLDPLDPDFMESHEVSHVKLRYENEVHLGHTINSEVILDGNTSRHRIMLGDTVSAEAEIEWRKN</sequence>
<keyword evidence="7" id="KW-0275">Fatty acid biosynthesis</keyword>
<dbReference type="Pfam" id="PF01643">
    <property type="entry name" value="Acyl-ACP_TE"/>
    <property type="match status" value="1"/>
</dbReference>
<dbReference type="EC" id="3.1.2.21" evidence="10"/>
<proteinExistence type="inferred from homology"/>